<evidence type="ECO:0000313" key="1">
    <source>
        <dbReference type="EMBL" id="MBX70086.1"/>
    </source>
</evidence>
<dbReference type="EMBL" id="GGEC01089602">
    <property type="protein sequence ID" value="MBX70086.1"/>
    <property type="molecule type" value="Transcribed_RNA"/>
</dbReference>
<proteinExistence type="predicted"/>
<name>A0A2P2QSV2_RHIMU</name>
<reference evidence="1" key="1">
    <citation type="submission" date="2018-02" db="EMBL/GenBank/DDBJ databases">
        <title>Rhizophora mucronata_Transcriptome.</title>
        <authorList>
            <person name="Meera S.P."/>
            <person name="Sreeshan A."/>
            <person name="Augustine A."/>
        </authorList>
    </citation>
    <scope>NUCLEOTIDE SEQUENCE</scope>
    <source>
        <tissue evidence="1">Leaf</tissue>
    </source>
</reference>
<organism evidence="1">
    <name type="scientific">Rhizophora mucronata</name>
    <name type="common">Asiatic mangrove</name>
    <dbReference type="NCBI Taxonomy" id="61149"/>
    <lineage>
        <taxon>Eukaryota</taxon>
        <taxon>Viridiplantae</taxon>
        <taxon>Streptophyta</taxon>
        <taxon>Embryophyta</taxon>
        <taxon>Tracheophyta</taxon>
        <taxon>Spermatophyta</taxon>
        <taxon>Magnoliopsida</taxon>
        <taxon>eudicotyledons</taxon>
        <taxon>Gunneridae</taxon>
        <taxon>Pentapetalae</taxon>
        <taxon>rosids</taxon>
        <taxon>fabids</taxon>
        <taxon>Malpighiales</taxon>
        <taxon>Rhizophoraceae</taxon>
        <taxon>Rhizophora</taxon>
    </lineage>
</organism>
<sequence length="13" mass="1646">MLYLTKEYILLVF</sequence>
<protein>
    <submittedName>
        <fullName evidence="1">Uncharacterized protein</fullName>
    </submittedName>
</protein>
<accession>A0A2P2QSV2</accession>